<evidence type="ECO:0000256" key="1">
    <source>
        <dbReference type="ARBA" id="ARBA00007692"/>
    </source>
</evidence>
<dbReference type="InterPro" id="IPR038538">
    <property type="entry name" value="MTERF_sf"/>
</dbReference>
<dbReference type="PANTHER" id="PTHR13068:SF133">
    <property type="entry name" value="MITOCHONDRIAL TRANSCRIPTION TERMINATION FACTOR FAMILY PROTEIN"/>
    <property type="match status" value="1"/>
</dbReference>
<comment type="caution">
    <text evidence="4">The sequence shown here is derived from an EMBL/GenBank/DDBJ whole genome shotgun (WGS) entry which is preliminary data.</text>
</comment>
<name>A0A540NGU3_MALBA</name>
<keyword evidence="2" id="KW-0805">Transcription regulation</keyword>
<dbReference type="Pfam" id="PF02536">
    <property type="entry name" value="mTERF"/>
    <property type="match status" value="1"/>
</dbReference>
<evidence type="ECO:0000256" key="2">
    <source>
        <dbReference type="ARBA" id="ARBA00022472"/>
    </source>
</evidence>
<dbReference type="InterPro" id="IPR003690">
    <property type="entry name" value="MTERF"/>
</dbReference>
<proteinExistence type="inferred from homology"/>
<evidence type="ECO:0000313" key="4">
    <source>
        <dbReference type="EMBL" id="TQE10268.1"/>
    </source>
</evidence>
<keyword evidence="3" id="KW-0809">Transit peptide</keyword>
<dbReference type="PANTHER" id="PTHR13068">
    <property type="entry name" value="CGI-12 PROTEIN-RELATED"/>
    <property type="match status" value="1"/>
</dbReference>
<keyword evidence="5" id="KW-1185">Reference proteome</keyword>
<reference evidence="4 5" key="1">
    <citation type="journal article" date="2019" name="G3 (Bethesda)">
        <title>Sequencing of a Wild Apple (Malus baccata) Genome Unravels the Differences Between Cultivated and Wild Apple Species Regarding Disease Resistance and Cold Tolerance.</title>
        <authorList>
            <person name="Chen X."/>
        </authorList>
    </citation>
    <scope>NUCLEOTIDE SEQUENCE [LARGE SCALE GENOMIC DNA]</scope>
    <source>
        <strain evidence="5">cv. Shandingzi</strain>
        <tissue evidence="4">Leaves</tissue>
    </source>
</reference>
<keyword evidence="2" id="KW-0806">Transcription termination</keyword>
<keyword evidence="2" id="KW-0804">Transcription</keyword>
<dbReference type="Proteomes" id="UP000315295">
    <property type="component" value="Unassembled WGS sequence"/>
</dbReference>
<sequence>MVALHNLKALRFGYSQSSRIVASITQRFLSGDPKPSHFPLQVQILCRHFTSEISETQPNVAVNYLINSCGLSPKDAISASKRVKLRSLERADSVLACLRNHGISQTRITSVIKHRSELLQADLEKTVLPQLEFFRSIGVSREDLATTLSYNPRLLITNLENRIVPTYDFLRSLLSAKHVASVFKAGSWIFVEGHSKKVAPNIEVLRESGMPQSCICHLLAHYPCTFMLKPEELGELVDEVMKMGFNLEKTSSVKAIRALCGRSKLKCNRNREVYRRWGWSEDVALSAFRKNPHCMIHSEKKIMQAMDFFVNKMGWSSITIAKYPGVISFSLEKRIVPRCSVVKVLSLKGLIKEVEKTMSLYSLLFPAEKIFLESFVTKYLKEVPQLLNVYQGKVDVWDV</sequence>
<dbReference type="GO" id="GO:0003676">
    <property type="term" value="F:nucleic acid binding"/>
    <property type="evidence" value="ECO:0007669"/>
    <property type="project" value="InterPro"/>
</dbReference>
<evidence type="ECO:0000313" key="5">
    <source>
        <dbReference type="Proteomes" id="UP000315295"/>
    </source>
</evidence>
<dbReference type="GO" id="GO:0006353">
    <property type="term" value="P:DNA-templated transcription termination"/>
    <property type="evidence" value="ECO:0007669"/>
    <property type="project" value="UniProtKB-KW"/>
</dbReference>
<organism evidence="4 5">
    <name type="scientific">Malus baccata</name>
    <name type="common">Siberian crab apple</name>
    <name type="synonym">Pyrus baccata</name>
    <dbReference type="NCBI Taxonomy" id="106549"/>
    <lineage>
        <taxon>Eukaryota</taxon>
        <taxon>Viridiplantae</taxon>
        <taxon>Streptophyta</taxon>
        <taxon>Embryophyta</taxon>
        <taxon>Tracheophyta</taxon>
        <taxon>Spermatophyta</taxon>
        <taxon>Magnoliopsida</taxon>
        <taxon>eudicotyledons</taxon>
        <taxon>Gunneridae</taxon>
        <taxon>Pentapetalae</taxon>
        <taxon>rosids</taxon>
        <taxon>fabids</taxon>
        <taxon>Rosales</taxon>
        <taxon>Rosaceae</taxon>
        <taxon>Amygdaloideae</taxon>
        <taxon>Maleae</taxon>
        <taxon>Malus</taxon>
    </lineage>
</organism>
<gene>
    <name evidence="4" type="ORF">C1H46_004107</name>
</gene>
<dbReference type="SMART" id="SM00733">
    <property type="entry name" value="Mterf"/>
    <property type="match status" value="6"/>
</dbReference>
<dbReference type="FunFam" id="1.25.70.10:FF:000001">
    <property type="entry name" value="Mitochondrial transcription termination factor-like"/>
    <property type="match status" value="1"/>
</dbReference>
<protein>
    <submittedName>
        <fullName evidence="4">Uncharacterized protein</fullName>
    </submittedName>
</protein>
<dbReference type="AlphaFoldDB" id="A0A540NGU3"/>
<dbReference type="Gene3D" id="1.25.70.10">
    <property type="entry name" value="Transcription termination factor 3, mitochondrial"/>
    <property type="match status" value="1"/>
</dbReference>
<comment type="similarity">
    <text evidence="1">Belongs to the mTERF family.</text>
</comment>
<evidence type="ECO:0000256" key="3">
    <source>
        <dbReference type="ARBA" id="ARBA00022946"/>
    </source>
</evidence>
<dbReference type="STRING" id="106549.A0A540NGU3"/>
<accession>A0A540NGU3</accession>
<dbReference type="EMBL" id="VIEB01000044">
    <property type="protein sequence ID" value="TQE10268.1"/>
    <property type="molecule type" value="Genomic_DNA"/>
</dbReference>